<feature type="compositionally biased region" description="Polar residues" evidence="1">
    <location>
        <begin position="220"/>
        <end position="237"/>
    </location>
</feature>
<dbReference type="AlphaFoldDB" id="A0A423VYD6"/>
<dbReference type="GO" id="GO:0030687">
    <property type="term" value="C:preribosome, large subunit precursor"/>
    <property type="evidence" value="ECO:0007669"/>
    <property type="project" value="TreeGrafter"/>
</dbReference>
<dbReference type="EMBL" id="LJZO01000021">
    <property type="protein sequence ID" value="ROV96109.1"/>
    <property type="molecule type" value="Genomic_DNA"/>
</dbReference>
<gene>
    <name evidence="3" type="ORF">VSDG_05017</name>
</gene>
<dbReference type="InterPro" id="IPR040025">
    <property type="entry name" value="Znf622/Rei1/Reh1"/>
</dbReference>
<dbReference type="GO" id="GO:0042273">
    <property type="term" value="P:ribosomal large subunit biogenesis"/>
    <property type="evidence" value="ECO:0007669"/>
    <property type="project" value="TreeGrafter"/>
</dbReference>
<dbReference type="SUPFAM" id="SSF57667">
    <property type="entry name" value="beta-beta-alpha zinc fingers"/>
    <property type="match status" value="1"/>
</dbReference>
<feature type="region of interest" description="Disordered" evidence="1">
    <location>
        <begin position="117"/>
        <end position="248"/>
    </location>
</feature>
<evidence type="ECO:0000256" key="1">
    <source>
        <dbReference type="SAM" id="MobiDB-lite"/>
    </source>
</evidence>
<dbReference type="STRING" id="252740.A0A423VYD6"/>
<dbReference type="Pfam" id="PF12756">
    <property type="entry name" value="zf-C2H2_2"/>
    <property type="match status" value="1"/>
</dbReference>
<feature type="domain" description="ZN622/Rei1/Reh1 zinc finger C2H2-type" evidence="2">
    <location>
        <begin position="16"/>
        <end position="113"/>
    </location>
</feature>
<reference evidence="3 4" key="1">
    <citation type="submission" date="2015-09" db="EMBL/GenBank/DDBJ databases">
        <title>Host preference determinants of Valsa canker pathogens revealed by comparative genomics.</title>
        <authorList>
            <person name="Yin Z."/>
            <person name="Huang L."/>
        </authorList>
    </citation>
    <scope>NUCLEOTIDE SEQUENCE [LARGE SCALE GENOMIC DNA]</scope>
    <source>
        <strain evidence="3 4">YSFL</strain>
    </source>
</reference>
<dbReference type="PANTHER" id="PTHR13182:SF8">
    <property type="entry name" value="CYTOPLASMIC 60S SUBUNIT BIOGENESIS FACTOR ZNF622"/>
    <property type="match status" value="1"/>
</dbReference>
<evidence type="ECO:0000313" key="3">
    <source>
        <dbReference type="EMBL" id="ROV96109.1"/>
    </source>
</evidence>
<sequence>MEADESFSELTFKPEQCLFCNMASPDLDTNISHMHKNHGLFIPVDIEDGFLRLAVDLETLMRYLHLVIFEYHECLHCHVQKHTAQAVQQHMKGKGHCRVDLDGEESEFRDFYEEAGVVSGSNESDLDEGEASHSSDNNEETGEASGDQPSRRKLSPKLDGTSLSLSSGKVISHRSAPPPRHHRRPLAETKNLLAHRGPDHTEPTLSSTSNDMRTMPEPSGNDQMSPADTTQSNTALTRAQRRAETNNKSTLSLALSKLSVNDRAALAHLPAAEQRAIVLTQFKQQDKARQYERRYKSKMDRKNNSLLMKHFVSDVPGPKLG</sequence>
<comment type="caution">
    <text evidence="3">The sequence shown here is derived from an EMBL/GenBank/DDBJ whole genome shotgun (WGS) entry which is preliminary data.</text>
</comment>
<name>A0A423VYD6_CYTCH</name>
<evidence type="ECO:0000259" key="2">
    <source>
        <dbReference type="Pfam" id="PF12756"/>
    </source>
</evidence>
<keyword evidence="4" id="KW-1185">Reference proteome</keyword>
<protein>
    <recommendedName>
        <fullName evidence="2">ZN622/Rei1/Reh1 zinc finger C2H2-type domain-containing protein</fullName>
    </recommendedName>
</protein>
<feature type="compositionally biased region" description="Polar residues" evidence="1">
    <location>
        <begin position="203"/>
        <end position="212"/>
    </location>
</feature>
<dbReference type="InterPro" id="IPR041661">
    <property type="entry name" value="ZN622/Rei1/Reh1_Znf-C2H2"/>
</dbReference>
<dbReference type="InterPro" id="IPR036236">
    <property type="entry name" value="Znf_C2H2_sf"/>
</dbReference>
<evidence type="ECO:0000313" key="4">
    <source>
        <dbReference type="Proteomes" id="UP000284375"/>
    </source>
</evidence>
<dbReference type="OrthoDB" id="19329at2759"/>
<dbReference type="Proteomes" id="UP000284375">
    <property type="component" value="Unassembled WGS sequence"/>
</dbReference>
<organism evidence="3 4">
    <name type="scientific">Cytospora chrysosperma</name>
    <name type="common">Cytospora canker fungus</name>
    <name type="synonym">Sphaeria chrysosperma</name>
    <dbReference type="NCBI Taxonomy" id="252740"/>
    <lineage>
        <taxon>Eukaryota</taxon>
        <taxon>Fungi</taxon>
        <taxon>Dikarya</taxon>
        <taxon>Ascomycota</taxon>
        <taxon>Pezizomycotina</taxon>
        <taxon>Sordariomycetes</taxon>
        <taxon>Sordariomycetidae</taxon>
        <taxon>Diaporthales</taxon>
        <taxon>Cytosporaceae</taxon>
        <taxon>Cytospora</taxon>
    </lineage>
</organism>
<accession>A0A423VYD6</accession>
<proteinExistence type="predicted"/>
<dbReference type="PANTHER" id="PTHR13182">
    <property type="entry name" value="ZINC FINGER PROTEIN 622"/>
    <property type="match status" value="1"/>
</dbReference>